<dbReference type="EMBL" id="JTJZ01000019">
    <property type="protein sequence ID" value="KHS52263.1"/>
    <property type="molecule type" value="Genomic_DNA"/>
</dbReference>
<organism evidence="2 3">
    <name type="scientific">Brevibacterium linens</name>
    <dbReference type="NCBI Taxonomy" id="1703"/>
    <lineage>
        <taxon>Bacteria</taxon>
        <taxon>Bacillati</taxon>
        <taxon>Actinomycetota</taxon>
        <taxon>Actinomycetes</taxon>
        <taxon>Micrococcales</taxon>
        <taxon>Brevibacteriaceae</taxon>
        <taxon>Brevibacterium</taxon>
    </lineage>
</organism>
<sequence>MNISMSSQSPAVSGSTRLQVQMVSGLFGAVFLLVGILGFVPGITANLGSISFAGHHTDAALLGLFQVTVLHNIVHLLFGIVGMLGLRSRGLAKNFLIVGGIIYAVLWIYGMVIPMESMGNFVGLNTADNWLHFVLAAAMITTGFVFGRKSRG</sequence>
<evidence type="ECO:0000313" key="3">
    <source>
        <dbReference type="Proteomes" id="UP000031488"/>
    </source>
</evidence>
<accession>A0A0B9A9P9</accession>
<dbReference type="Pfam" id="PF14325">
    <property type="entry name" value="DUF4383"/>
    <property type="match status" value="1"/>
</dbReference>
<dbReference type="PATRIC" id="fig|1703.6.peg.1802"/>
<dbReference type="STRING" id="1703.BLSMQ_3346"/>
<proteinExistence type="predicted"/>
<protein>
    <recommendedName>
        <fullName evidence="4">DUF4383 domain-containing protein</fullName>
    </recommendedName>
</protein>
<evidence type="ECO:0000313" key="2">
    <source>
        <dbReference type="EMBL" id="KHS52263.1"/>
    </source>
</evidence>
<feature type="transmembrane region" description="Helical" evidence="1">
    <location>
        <begin position="20"/>
        <end position="40"/>
    </location>
</feature>
<reference evidence="2 3" key="1">
    <citation type="submission" date="2014-11" db="EMBL/GenBank/DDBJ databases">
        <title>Draft Genome Sequence of Brevibacterium linens AE038-8.</title>
        <authorList>
            <person name="Maizel D."/>
            <person name="Utturkar S.M."/>
            <person name="Brown S.D."/>
            <person name="Ferrero M."/>
            <person name="Rosen B.P."/>
        </authorList>
    </citation>
    <scope>NUCLEOTIDE SEQUENCE [LARGE SCALE GENOMIC DNA]</scope>
    <source>
        <strain evidence="2 3">AE038-8</strain>
    </source>
</reference>
<gene>
    <name evidence="2" type="ORF">AE0388_1913</name>
</gene>
<keyword evidence="1" id="KW-0472">Membrane</keyword>
<comment type="caution">
    <text evidence="2">The sequence shown here is derived from an EMBL/GenBank/DDBJ whole genome shotgun (WGS) entry which is preliminary data.</text>
</comment>
<feature type="transmembrane region" description="Helical" evidence="1">
    <location>
        <begin position="60"/>
        <end position="84"/>
    </location>
</feature>
<dbReference type="RefSeq" id="WP_235355032.1">
    <property type="nucleotide sequence ID" value="NZ_JBCLTJ010000012.1"/>
</dbReference>
<keyword evidence="3" id="KW-1185">Reference proteome</keyword>
<feature type="transmembrane region" description="Helical" evidence="1">
    <location>
        <begin position="91"/>
        <end position="110"/>
    </location>
</feature>
<dbReference type="Proteomes" id="UP000031488">
    <property type="component" value="Unassembled WGS sequence"/>
</dbReference>
<evidence type="ECO:0008006" key="4">
    <source>
        <dbReference type="Google" id="ProtNLM"/>
    </source>
</evidence>
<dbReference type="AlphaFoldDB" id="A0A0B9A9P9"/>
<keyword evidence="1" id="KW-1133">Transmembrane helix</keyword>
<keyword evidence="1" id="KW-0812">Transmembrane</keyword>
<name>A0A0B9A9P9_BRELN</name>
<feature type="transmembrane region" description="Helical" evidence="1">
    <location>
        <begin position="130"/>
        <end position="147"/>
    </location>
</feature>
<evidence type="ECO:0000256" key="1">
    <source>
        <dbReference type="SAM" id="Phobius"/>
    </source>
</evidence>